<evidence type="ECO:0008006" key="3">
    <source>
        <dbReference type="Google" id="ProtNLM"/>
    </source>
</evidence>
<organism evidence="1 2">
    <name type="scientific">Protofrankia coriariae</name>
    <dbReference type="NCBI Taxonomy" id="1562887"/>
    <lineage>
        <taxon>Bacteria</taxon>
        <taxon>Bacillati</taxon>
        <taxon>Actinomycetota</taxon>
        <taxon>Actinomycetes</taxon>
        <taxon>Frankiales</taxon>
        <taxon>Frankiaceae</taxon>
        <taxon>Protofrankia</taxon>
    </lineage>
</organism>
<evidence type="ECO:0000313" key="1">
    <source>
        <dbReference type="EMBL" id="KLL09897.1"/>
    </source>
</evidence>
<protein>
    <recommendedName>
        <fullName evidence="3">YD repeat-containing protein</fullName>
    </recommendedName>
</protein>
<proteinExistence type="predicted"/>
<dbReference type="Proteomes" id="UP000035425">
    <property type="component" value="Unassembled WGS sequence"/>
</dbReference>
<dbReference type="EMBL" id="JWIO01000052">
    <property type="protein sequence ID" value="KLL09897.1"/>
    <property type="molecule type" value="Genomic_DNA"/>
</dbReference>
<gene>
    <name evidence="1" type="ORF">FrCorBMG51_21705</name>
</gene>
<accession>A0ABR5EZN0</accession>
<comment type="caution">
    <text evidence="1">The sequence shown here is derived from an EMBL/GenBank/DDBJ whole genome shotgun (WGS) entry which is preliminary data.</text>
</comment>
<keyword evidence="2" id="KW-1185">Reference proteome</keyword>
<dbReference type="RefSeq" id="WP_047224864.1">
    <property type="nucleotide sequence ID" value="NZ_JWIO01000052.1"/>
</dbReference>
<reference evidence="1 2" key="1">
    <citation type="submission" date="2014-12" db="EMBL/GenBank/DDBJ databases">
        <title>Frankia sp. BMG5.1 draft genome.</title>
        <authorList>
            <person name="Gtari M."/>
            <person name="Ghodhbane-Gtari F."/>
            <person name="Nouioui I."/>
            <person name="Ktari A."/>
            <person name="Hezbri K."/>
            <person name="Mimouni W."/>
            <person name="Sbissi I."/>
            <person name="Ayari A."/>
            <person name="Yamanaka T."/>
            <person name="Normand P."/>
            <person name="Tisa L.S."/>
            <person name="Boudabous A."/>
        </authorList>
    </citation>
    <scope>NUCLEOTIDE SEQUENCE [LARGE SCALE GENOMIC DNA]</scope>
    <source>
        <strain evidence="1 2">BMG5.1</strain>
    </source>
</reference>
<name>A0ABR5EZN0_9ACTN</name>
<sequence length="87" mass="9287">MPDADGATRQHLTTFCGKCSCGCPQLFVDHDAPAERRIVLMDDFGQQVQMSVDQLYEIIDQAKSGALESVLDSALAVTSGIQDAAGQ</sequence>
<evidence type="ECO:0000313" key="2">
    <source>
        <dbReference type="Proteomes" id="UP000035425"/>
    </source>
</evidence>